<organism evidence="1 2">
    <name type="scientific">Lagenidium giganteum</name>
    <dbReference type="NCBI Taxonomy" id="4803"/>
    <lineage>
        <taxon>Eukaryota</taxon>
        <taxon>Sar</taxon>
        <taxon>Stramenopiles</taxon>
        <taxon>Oomycota</taxon>
        <taxon>Peronosporomycetes</taxon>
        <taxon>Pythiales</taxon>
        <taxon>Pythiaceae</taxon>
    </lineage>
</organism>
<evidence type="ECO:0000313" key="1">
    <source>
        <dbReference type="EMBL" id="DBA02739.1"/>
    </source>
</evidence>
<name>A0AAV2Z9Q1_9STRA</name>
<reference evidence="1" key="2">
    <citation type="journal article" date="2023" name="Microbiol Resour">
        <title>Decontamination and Annotation of the Draft Genome Sequence of the Oomycete Lagenidium giganteum ARSEF 373.</title>
        <authorList>
            <person name="Morgan W.R."/>
            <person name="Tartar A."/>
        </authorList>
    </citation>
    <scope>NUCLEOTIDE SEQUENCE</scope>
    <source>
        <strain evidence="1">ARSEF 373</strain>
    </source>
</reference>
<proteinExistence type="predicted"/>
<dbReference type="Proteomes" id="UP001146120">
    <property type="component" value="Unassembled WGS sequence"/>
</dbReference>
<dbReference type="EMBL" id="DAKRPA010000027">
    <property type="protein sequence ID" value="DBA02739.1"/>
    <property type="molecule type" value="Genomic_DNA"/>
</dbReference>
<dbReference type="AlphaFoldDB" id="A0AAV2Z9Q1"/>
<protein>
    <submittedName>
        <fullName evidence="1">Uncharacterized protein</fullName>
    </submittedName>
</protein>
<gene>
    <name evidence="1" type="ORF">N0F65_010667</name>
</gene>
<reference evidence="1" key="1">
    <citation type="submission" date="2022-11" db="EMBL/GenBank/DDBJ databases">
        <authorList>
            <person name="Morgan W.R."/>
            <person name="Tartar A."/>
        </authorList>
    </citation>
    <scope>NUCLEOTIDE SEQUENCE</scope>
    <source>
        <strain evidence="1">ARSEF 373</strain>
    </source>
</reference>
<sequence>MSPLCTVFPDDSASDPSFSKFSKASQEFLLRQDAILKIAQEAISEAQERIKNQFAKNRPNQTFNVGD</sequence>
<keyword evidence="2" id="KW-1185">Reference proteome</keyword>
<comment type="caution">
    <text evidence="1">The sequence shown here is derived from an EMBL/GenBank/DDBJ whole genome shotgun (WGS) entry which is preliminary data.</text>
</comment>
<accession>A0AAV2Z9Q1</accession>
<evidence type="ECO:0000313" key="2">
    <source>
        <dbReference type="Proteomes" id="UP001146120"/>
    </source>
</evidence>